<keyword evidence="2" id="KW-1185">Reference proteome</keyword>
<dbReference type="EMBL" id="QKUF01000036">
    <property type="protein sequence ID" value="PZW21138.1"/>
    <property type="molecule type" value="Genomic_DNA"/>
</dbReference>
<reference evidence="1 2" key="1">
    <citation type="submission" date="2018-06" db="EMBL/GenBank/DDBJ databases">
        <title>Genomic Encyclopedia of Archaeal and Bacterial Type Strains, Phase II (KMG-II): from individual species to whole genera.</title>
        <authorList>
            <person name="Goeker M."/>
        </authorList>
    </citation>
    <scope>NUCLEOTIDE SEQUENCE [LARGE SCALE GENOMIC DNA]</scope>
    <source>
        <strain evidence="1 2">ATCC BAA-1881</strain>
    </source>
</reference>
<sequence>MHVGCDIDGTIARRNMSFFASYCNQKFALGLSQDQLERISYRELLRVPQMQEYKRSWGEQRFRREIGWLDLHPDVLVQMLPFPYAREGINQLARLSSFAYYTVRYSVTRPQRNEGMAKATRHWLQEMGFPEAPVVFCRSIAEKLVHMAHYISSTGETVFLIDDRYDRLLEEAEKLEASQQEILRRSCMLVAFGAEVVPERNPILRLFPLPSWHAVSDFLLYVQEC</sequence>
<dbReference type="Gene3D" id="3.40.50.1000">
    <property type="entry name" value="HAD superfamily/HAD-like"/>
    <property type="match status" value="1"/>
</dbReference>
<accession>A0A326U5Y7</accession>
<protein>
    <submittedName>
        <fullName evidence="1">Uncharacterized protein</fullName>
    </submittedName>
</protein>
<dbReference type="InterPro" id="IPR023214">
    <property type="entry name" value="HAD_sf"/>
</dbReference>
<gene>
    <name evidence="1" type="ORF">EI42_05674</name>
</gene>
<proteinExistence type="predicted"/>
<dbReference type="Proteomes" id="UP000248806">
    <property type="component" value="Unassembled WGS sequence"/>
</dbReference>
<evidence type="ECO:0000313" key="2">
    <source>
        <dbReference type="Proteomes" id="UP000248806"/>
    </source>
</evidence>
<dbReference type="RefSeq" id="WP_111325915.1">
    <property type="nucleotide sequence ID" value="NZ_BIFX01000002.1"/>
</dbReference>
<evidence type="ECO:0000313" key="1">
    <source>
        <dbReference type="EMBL" id="PZW21138.1"/>
    </source>
</evidence>
<comment type="caution">
    <text evidence="1">The sequence shown here is derived from an EMBL/GenBank/DDBJ whole genome shotgun (WGS) entry which is preliminary data.</text>
</comment>
<name>A0A326U5Y7_THEHA</name>
<organism evidence="1 2">
    <name type="scientific">Thermosporothrix hazakensis</name>
    <dbReference type="NCBI Taxonomy" id="644383"/>
    <lineage>
        <taxon>Bacteria</taxon>
        <taxon>Bacillati</taxon>
        <taxon>Chloroflexota</taxon>
        <taxon>Ktedonobacteria</taxon>
        <taxon>Ktedonobacterales</taxon>
        <taxon>Thermosporotrichaceae</taxon>
        <taxon>Thermosporothrix</taxon>
    </lineage>
</organism>
<dbReference type="AlphaFoldDB" id="A0A326U5Y7"/>
<dbReference type="OrthoDB" id="156618at2"/>